<protein>
    <recommendedName>
        <fullName evidence="3">F-box domain-containing protein</fullName>
    </recommendedName>
</protein>
<comment type="caution">
    <text evidence="1">The sequence shown here is derived from an EMBL/GenBank/DDBJ whole genome shotgun (WGS) entry which is preliminary data.</text>
</comment>
<dbReference type="AlphaFoldDB" id="A0AAW0BHJ7"/>
<dbReference type="Proteomes" id="UP001362999">
    <property type="component" value="Unassembled WGS sequence"/>
</dbReference>
<name>A0AAW0BHJ7_9AGAR</name>
<gene>
    <name evidence="1" type="ORF">R3P38DRAFT_2952519</name>
</gene>
<sequence>MGVPAIPPELWEAIIHEIEDKESLMACSLVALVLRYPSQRILLSSLTVTVSNCASACKLLSASPHVAQYLSRLTIESLHDVDVDEVYHDNLHQLLANLQNIRVCIMRGLWYPSWSPHHKFRFPERSIIPPLLSDFLGRQTLNELHLSDLVVSQMVLESFMETVPTVSLCMVYLEGPKVPPTTTFISASRPAAVKSLTIVSGNVGGFLQQLSVRFPLVRHLSIQHRESDPAWVRNLIEGVSRTIEHLQFDCPSYTSCRPPPTLPYLPALRKLQFSFPDGIMASATEGYISAATATLSSIAPPQTTPALTDIVIKEWVDRRRIDMSLYSPFMSTLELSFTSRDAPPRIHWFFCAF</sequence>
<dbReference type="EMBL" id="JAWWNJ010000034">
    <property type="protein sequence ID" value="KAK7025049.1"/>
    <property type="molecule type" value="Genomic_DNA"/>
</dbReference>
<evidence type="ECO:0000313" key="1">
    <source>
        <dbReference type="EMBL" id="KAK7025049.1"/>
    </source>
</evidence>
<evidence type="ECO:0000313" key="2">
    <source>
        <dbReference type="Proteomes" id="UP001362999"/>
    </source>
</evidence>
<evidence type="ECO:0008006" key="3">
    <source>
        <dbReference type="Google" id="ProtNLM"/>
    </source>
</evidence>
<accession>A0AAW0BHJ7</accession>
<reference evidence="1 2" key="1">
    <citation type="journal article" date="2024" name="J Genomics">
        <title>Draft genome sequencing and assembly of Favolaschia claudopus CIRM-BRFM 2984 isolated from oak limbs.</title>
        <authorList>
            <person name="Navarro D."/>
            <person name="Drula E."/>
            <person name="Chaduli D."/>
            <person name="Cazenave R."/>
            <person name="Ahrendt S."/>
            <person name="Wang J."/>
            <person name="Lipzen A."/>
            <person name="Daum C."/>
            <person name="Barry K."/>
            <person name="Grigoriev I.V."/>
            <person name="Favel A."/>
            <person name="Rosso M.N."/>
            <person name="Martin F."/>
        </authorList>
    </citation>
    <scope>NUCLEOTIDE SEQUENCE [LARGE SCALE GENOMIC DNA]</scope>
    <source>
        <strain evidence="1 2">CIRM-BRFM 2984</strain>
    </source>
</reference>
<keyword evidence="2" id="KW-1185">Reference proteome</keyword>
<organism evidence="1 2">
    <name type="scientific">Favolaschia claudopus</name>
    <dbReference type="NCBI Taxonomy" id="2862362"/>
    <lineage>
        <taxon>Eukaryota</taxon>
        <taxon>Fungi</taxon>
        <taxon>Dikarya</taxon>
        <taxon>Basidiomycota</taxon>
        <taxon>Agaricomycotina</taxon>
        <taxon>Agaricomycetes</taxon>
        <taxon>Agaricomycetidae</taxon>
        <taxon>Agaricales</taxon>
        <taxon>Marasmiineae</taxon>
        <taxon>Mycenaceae</taxon>
        <taxon>Favolaschia</taxon>
    </lineage>
</organism>
<proteinExistence type="predicted"/>